<keyword evidence="4 6" id="KW-0658">Purine biosynthesis</keyword>
<keyword evidence="2 6" id="KW-0436">Ligase</keyword>
<evidence type="ECO:0000256" key="3">
    <source>
        <dbReference type="ARBA" id="ARBA00022741"/>
    </source>
</evidence>
<dbReference type="RefSeq" id="WP_159172781.1">
    <property type="nucleotide sequence ID" value="NZ_LR732308.1"/>
</dbReference>
<keyword evidence="1 6" id="KW-0963">Cytoplasm</keyword>
<dbReference type="EC" id="6.3.5.3" evidence="6"/>
<protein>
    <recommendedName>
        <fullName evidence="6">Phosphoribosylformylglycinamidine synthase subunit PurS</fullName>
        <shortName evidence="6">FGAM synthase</shortName>
        <ecNumber evidence="6">6.3.5.3</ecNumber>
    </recommendedName>
    <alternativeName>
        <fullName evidence="6">Formylglycinamide ribonucleotide amidotransferase subunit III</fullName>
        <shortName evidence="6">FGAR amidotransferase III</shortName>
        <shortName evidence="6">FGAR-AT III</shortName>
    </alternativeName>
    <alternativeName>
        <fullName evidence="6">Phosphoribosylformylglycinamidine synthase subunit III</fullName>
    </alternativeName>
</protein>
<dbReference type="GO" id="GO:0005737">
    <property type="term" value="C:cytoplasm"/>
    <property type="evidence" value="ECO:0007669"/>
    <property type="project" value="UniProtKB-SubCell"/>
</dbReference>
<evidence type="ECO:0000256" key="4">
    <source>
        <dbReference type="ARBA" id="ARBA00022755"/>
    </source>
</evidence>
<dbReference type="GO" id="GO:0006189">
    <property type="term" value="P:'de novo' IMP biosynthetic process"/>
    <property type="evidence" value="ECO:0007669"/>
    <property type="project" value="UniProtKB-UniRule"/>
</dbReference>
<keyword evidence="5 6" id="KW-0067">ATP-binding</keyword>
<dbReference type="UniPathway" id="UPA00074">
    <property type="reaction ID" value="UER00128"/>
</dbReference>
<dbReference type="InterPro" id="IPR003850">
    <property type="entry name" value="PurS"/>
</dbReference>
<organism evidence="7 8">
    <name type="scientific">Exiguobacterium oxidotolerans</name>
    <dbReference type="NCBI Taxonomy" id="223958"/>
    <lineage>
        <taxon>Bacteria</taxon>
        <taxon>Bacillati</taxon>
        <taxon>Bacillota</taxon>
        <taxon>Bacilli</taxon>
        <taxon>Bacillales</taxon>
        <taxon>Bacillales Family XII. Incertae Sedis</taxon>
        <taxon>Exiguobacterium</taxon>
    </lineage>
</organism>
<keyword evidence="8" id="KW-1185">Reference proteome</keyword>
<dbReference type="GO" id="GO:0005524">
    <property type="term" value="F:ATP binding"/>
    <property type="evidence" value="ECO:0007669"/>
    <property type="project" value="UniProtKB-UniRule"/>
</dbReference>
<comment type="subunit">
    <text evidence="6">Part of the FGAM synthase complex composed of 1 PurL, 1 PurQ and 2 PurS subunits.</text>
</comment>
<dbReference type="Gene3D" id="3.30.1280.10">
    <property type="entry name" value="Phosphoribosylformylglycinamidine synthase subunit PurS"/>
    <property type="match status" value="1"/>
</dbReference>
<dbReference type="NCBIfam" id="NF004630">
    <property type="entry name" value="PRK05974.1"/>
    <property type="match status" value="1"/>
</dbReference>
<comment type="function">
    <text evidence="6">Part of the phosphoribosylformylglycinamidine synthase complex involved in the purines biosynthetic pathway. Catalyzes the ATP-dependent conversion of formylglycinamide ribonucleotide (FGAR) and glutamine to yield formylglycinamidine ribonucleotide (FGAM) and glutamate. The FGAM synthase complex is composed of three subunits. PurQ produces an ammonia molecule by converting glutamine to glutamate. PurL transfers the ammonia molecule to FGAR to form FGAM in an ATP-dependent manner. PurS interacts with PurQ and PurL and is thought to assist in the transfer of the ammonia molecule from PurQ to PurL.</text>
</comment>
<dbReference type="GO" id="GO:0004642">
    <property type="term" value="F:phosphoribosylformylglycinamidine synthase activity"/>
    <property type="evidence" value="ECO:0007669"/>
    <property type="project" value="UniProtKB-UniRule"/>
</dbReference>
<dbReference type="EMBL" id="CABWKQ010000004">
    <property type="protein sequence ID" value="VWX33571.1"/>
    <property type="molecule type" value="Genomic_DNA"/>
</dbReference>
<sequence length="82" mass="9110">MKKVIVSIALRESILDPQGVAVKGGLAQLGFTGVEEVRIGKRIELLVSDETTDTMIHDMCQKLLVNTVMEDYRFEVEEVTTA</sequence>
<keyword evidence="3 6" id="KW-0547">Nucleotide-binding</keyword>
<comment type="catalytic activity">
    <reaction evidence="6">
        <text>N(2)-formyl-N(1)-(5-phospho-beta-D-ribosyl)glycinamide + L-glutamine + ATP + H2O = 2-formamido-N(1)-(5-O-phospho-beta-D-ribosyl)acetamidine + L-glutamate + ADP + phosphate + H(+)</text>
        <dbReference type="Rhea" id="RHEA:17129"/>
        <dbReference type="ChEBI" id="CHEBI:15377"/>
        <dbReference type="ChEBI" id="CHEBI:15378"/>
        <dbReference type="ChEBI" id="CHEBI:29985"/>
        <dbReference type="ChEBI" id="CHEBI:30616"/>
        <dbReference type="ChEBI" id="CHEBI:43474"/>
        <dbReference type="ChEBI" id="CHEBI:58359"/>
        <dbReference type="ChEBI" id="CHEBI:147286"/>
        <dbReference type="ChEBI" id="CHEBI:147287"/>
        <dbReference type="ChEBI" id="CHEBI:456216"/>
        <dbReference type="EC" id="6.3.5.3"/>
    </reaction>
</comment>
<evidence type="ECO:0000313" key="8">
    <source>
        <dbReference type="Proteomes" id="UP000439752"/>
    </source>
</evidence>
<dbReference type="PANTHER" id="PTHR34696">
    <property type="entry name" value="PHOSPHORIBOSYLFORMYLGLYCINAMIDINE SYNTHASE SUBUNIT PURS"/>
    <property type="match status" value="1"/>
</dbReference>
<dbReference type="Pfam" id="PF02700">
    <property type="entry name" value="PurS"/>
    <property type="match status" value="1"/>
</dbReference>
<evidence type="ECO:0000256" key="1">
    <source>
        <dbReference type="ARBA" id="ARBA00022490"/>
    </source>
</evidence>
<proteinExistence type="inferred from homology"/>
<comment type="similarity">
    <text evidence="6">Belongs to the PurS family.</text>
</comment>
<comment type="pathway">
    <text evidence="6">Purine metabolism; IMP biosynthesis via de novo pathway; 5-amino-1-(5-phospho-D-ribosyl)imidazole from N(2)-formyl-N(1)-(5-phospho-D-ribosyl)glycinamide: step 1/2.</text>
</comment>
<evidence type="ECO:0000256" key="2">
    <source>
        <dbReference type="ARBA" id="ARBA00022598"/>
    </source>
</evidence>
<reference evidence="7 8" key="1">
    <citation type="submission" date="2019-10" db="EMBL/GenBank/DDBJ databases">
        <authorList>
            <person name="Karimi E."/>
        </authorList>
    </citation>
    <scope>NUCLEOTIDE SEQUENCE [LARGE SCALE GENOMIC DNA]</scope>
    <source>
        <strain evidence="7">Exiguobacterium sp. 9Y</strain>
    </source>
</reference>
<dbReference type="AlphaFoldDB" id="A0A653I3N1"/>
<dbReference type="NCBIfam" id="TIGR00302">
    <property type="entry name" value="phosphoribosylformylglycinamidine synthase subunit PurS"/>
    <property type="match status" value="1"/>
</dbReference>
<gene>
    <name evidence="6 7" type="primary">purS</name>
    <name evidence="7" type="ORF">EXIGUO9Y_120029</name>
</gene>
<dbReference type="InterPro" id="IPR036604">
    <property type="entry name" value="PurS-like_sf"/>
</dbReference>
<dbReference type="HAMAP" id="MF_01926">
    <property type="entry name" value="PurS"/>
    <property type="match status" value="1"/>
</dbReference>
<evidence type="ECO:0000313" key="7">
    <source>
        <dbReference type="EMBL" id="VWX33571.1"/>
    </source>
</evidence>
<dbReference type="SUPFAM" id="SSF82697">
    <property type="entry name" value="PurS-like"/>
    <property type="match status" value="1"/>
</dbReference>
<dbReference type="Proteomes" id="UP000439752">
    <property type="component" value="Unassembled WGS sequence"/>
</dbReference>
<comment type="subcellular location">
    <subcellularLocation>
        <location evidence="6">Cytoplasm</location>
    </subcellularLocation>
</comment>
<name>A0A653I3N1_9BACL</name>
<accession>A0A653I3N1</accession>
<evidence type="ECO:0000256" key="6">
    <source>
        <dbReference type="HAMAP-Rule" id="MF_01926"/>
    </source>
</evidence>
<dbReference type="PANTHER" id="PTHR34696:SF1">
    <property type="entry name" value="PHOSPHORIBOSYLFORMYLGLYCINAMIDINE SYNTHASE SUBUNIT PURS"/>
    <property type="match status" value="1"/>
</dbReference>
<evidence type="ECO:0000256" key="5">
    <source>
        <dbReference type="ARBA" id="ARBA00022840"/>
    </source>
</evidence>